<evidence type="ECO:0000256" key="7">
    <source>
        <dbReference type="ARBA" id="ARBA00022692"/>
    </source>
</evidence>
<dbReference type="GO" id="GO:0009927">
    <property type="term" value="F:histidine phosphotransfer kinase activity"/>
    <property type="evidence" value="ECO:0007669"/>
    <property type="project" value="TreeGrafter"/>
</dbReference>
<dbReference type="PROSITE" id="PS50110">
    <property type="entry name" value="RESPONSE_REGULATORY"/>
    <property type="match status" value="1"/>
</dbReference>
<dbReference type="GO" id="GO:0022857">
    <property type="term" value="F:transmembrane transporter activity"/>
    <property type="evidence" value="ECO:0007669"/>
    <property type="project" value="InterPro"/>
</dbReference>
<evidence type="ECO:0000313" key="17">
    <source>
        <dbReference type="Proteomes" id="UP000292423"/>
    </source>
</evidence>
<dbReference type="RefSeq" id="WP_130413572.1">
    <property type="nucleotide sequence ID" value="NZ_SHKX01000012.1"/>
</dbReference>
<evidence type="ECO:0000313" key="16">
    <source>
        <dbReference type="EMBL" id="RZU45341.1"/>
    </source>
</evidence>
<dbReference type="InterPro" id="IPR036890">
    <property type="entry name" value="HATPase_C_sf"/>
</dbReference>
<feature type="transmembrane region" description="Helical" evidence="13">
    <location>
        <begin position="115"/>
        <end position="135"/>
    </location>
</feature>
<comment type="catalytic activity">
    <reaction evidence="1">
        <text>ATP + protein L-histidine = ADP + protein N-phospho-L-histidine.</text>
        <dbReference type="EC" id="2.7.13.3"/>
    </reaction>
</comment>
<evidence type="ECO:0000256" key="9">
    <source>
        <dbReference type="ARBA" id="ARBA00022989"/>
    </source>
</evidence>
<accession>A0A4Q7Z642</accession>
<dbReference type="CDD" id="cd00130">
    <property type="entry name" value="PAS"/>
    <property type="match status" value="1"/>
</dbReference>
<dbReference type="SUPFAM" id="SSF55874">
    <property type="entry name" value="ATPase domain of HSP90 chaperone/DNA topoisomerase II/histidine kinase"/>
    <property type="match status" value="1"/>
</dbReference>
<dbReference type="GO" id="GO:0005886">
    <property type="term" value="C:plasma membrane"/>
    <property type="evidence" value="ECO:0007669"/>
    <property type="project" value="TreeGrafter"/>
</dbReference>
<dbReference type="SMART" id="SM00387">
    <property type="entry name" value="HATPase_c"/>
    <property type="match status" value="1"/>
</dbReference>
<dbReference type="SMART" id="SM00448">
    <property type="entry name" value="REC"/>
    <property type="match status" value="1"/>
</dbReference>
<dbReference type="InterPro" id="IPR035965">
    <property type="entry name" value="PAS-like_dom_sf"/>
</dbReference>
<dbReference type="PRINTS" id="PR00344">
    <property type="entry name" value="BCTRLSENSOR"/>
</dbReference>
<dbReference type="Gene3D" id="3.30.565.10">
    <property type="entry name" value="Histidine kinase-like ATPase, C-terminal domain"/>
    <property type="match status" value="1"/>
</dbReference>
<feature type="transmembrane region" description="Helical" evidence="13">
    <location>
        <begin position="188"/>
        <end position="215"/>
    </location>
</feature>
<gene>
    <name evidence="16" type="ORF">EV700_2160</name>
</gene>
<dbReference type="InterPro" id="IPR001734">
    <property type="entry name" value="Na/solute_symporter"/>
</dbReference>
<comment type="subcellular location">
    <subcellularLocation>
        <location evidence="2">Membrane</location>
        <topology evidence="2">Multi-pass membrane protein</topology>
    </subcellularLocation>
</comment>
<keyword evidence="12" id="KW-0175">Coiled coil</keyword>
<proteinExistence type="inferred from homology"/>
<keyword evidence="7 13" id="KW-0812">Transmembrane</keyword>
<feature type="transmembrane region" description="Helical" evidence="13">
    <location>
        <begin position="407"/>
        <end position="426"/>
    </location>
</feature>
<dbReference type="Pfam" id="PF00512">
    <property type="entry name" value="HisKA"/>
    <property type="match status" value="1"/>
</dbReference>
<feature type="transmembrane region" description="Helical" evidence="13">
    <location>
        <begin position="377"/>
        <end position="395"/>
    </location>
</feature>
<dbReference type="PROSITE" id="PS50109">
    <property type="entry name" value="HIS_KIN"/>
    <property type="match status" value="1"/>
</dbReference>
<dbReference type="InterPro" id="IPR004358">
    <property type="entry name" value="Sig_transdc_His_kin-like_C"/>
</dbReference>
<dbReference type="Gene3D" id="1.20.1730.10">
    <property type="entry name" value="Sodium/glucose cotransporter"/>
    <property type="match status" value="1"/>
</dbReference>
<feature type="transmembrane region" description="Helical" evidence="13">
    <location>
        <begin position="433"/>
        <end position="459"/>
    </location>
</feature>
<keyword evidence="10 13" id="KW-0472">Membrane</keyword>
<dbReference type="CDD" id="cd10322">
    <property type="entry name" value="SLC5sbd"/>
    <property type="match status" value="1"/>
</dbReference>
<dbReference type="PANTHER" id="PTHR43047:SF9">
    <property type="entry name" value="HISTIDINE KINASE"/>
    <property type="match status" value="1"/>
</dbReference>
<dbReference type="PROSITE" id="PS50283">
    <property type="entry name" value="NA_SOLUT_SYMP_3"/>
    <property type="match status" value="1"/>
</dbReference>
<comment type="caution">
    <text evidence="16">The sequence shown here is derived from an EMBL/GenBank/DDBJ whole genome shotgun (WGS) entry which is preliminary data.</text>
</comment>
<organism evidence="16 17">
    <name type="scientific">Fluviicoccus keumensis</name>
    <dbReference type="NCBI Taxonomy" id="1435465"/>
    <lineage>
        <taxon>Bacteria</taxon>
        <taxon>Pseudomonadati</taxon>
        <taxon>Pseudomonadota</taxon>
        <taxon>Gammaproteobacteria</taxon>
        <taxon>Moraxellales</taxon>
        <taxon>Moraxellaceae</taxon>
        <taxon>Fluviicoccus</taxon>
    </lineage>
</organism>
<dbReference type="PANTHER" id="PTHR43047">
    <property type="entry name" value="TWO-COMPONENT HISTIDINE PROTEIN KINASE"/>
    <property type="match status" value="1"/>
</dbReference>
<evidence type="ECO:0000256" key="5">
    <source>
        <dbReference type="ARBA" id="ARBA00022553"/>
    </source>
</evidence>
<dbReference type="Pfam" id="PF02518">
    <property type="entry name" value="HATPase_c"/>
    <property type="match status" value="1"/>
</dbReference>
<evidence type="ECO:0000256" key="8">
    <source>
        <dbReference type="ARBA" id="ARBA00022777"/>
    </source>
</evidence>
<dbReference type="Proteomes" id="UP000292423">
    <property type="component" value="Unassembled WGS sequence"/>
</dbReference>
<feature type="transmembrane region" description="Helical" evidence="13">
    <location>
        <begin position="155"/>
        <end position="176"/>
    </location>
</feature>
<dbReference type="EC" id="2.7.13.3" evidence="4"/>
<evidence type="ECO:0000256" key="10">
    <source>
        <dbReference type="ARBA" id="ARBA00023136"/>
    </source>
</evidence>
<evidence type="ECO:0000256" key="3">
    <source>
        <dbReference type="ARBA" id="ARBA00006434"/>
    </source>
</evidence>
<dbReference type="EMBL" id="SHKX01000012">
    <property type="protein sequence ID" value="RZU45341.1"/>
    <property type="molecule type" value="Genomic_DNA"/>
</dbReference>
<dbReference type="Pfam" id="PF12860">
    <property type="entry name" value="PAS_7"/>
    <property type="match status" value="1"/>
</dbReference>
<dbReference type="OrthoDB" id="9764438at2"/>
<keyword evidence="17" id="KW-1185">Reference proteome</keyword>
<feature type="transmembrane region" description="Helical" evidence="13">
    <location>
        <begin position="6"/>
        <end position="24"/>
    </location>
</feature>
<dbReference type="CDD" id="cd00075">
    <property type="entry name" value="HATPase"/>
    <property type="match status" value="1"/>
</dbReference>
<dbReference type="CDD" id="cd00082">
    <property type="entry name" value="HisKA"/>
    <property type="match status" value="1"/>
</dbReference>
<feature type="transmembrane region" description="Helical" evidence="13">
    <location>
        <begin position="274"/>
        <end position="298"/>
    </location>
</feature>
<dbReference type="GO" id="GO:0000155">
    <property type="term" value="F:phosphorelay sensor kinase activity"/>
    <property type="evidence" value="ECO:0007669"/>
    <property type="project" value="InterPro"/>
</dbReference>
<dbReference type="Gene3D" id="3.30.450.20">
    <property type="entry name" value="PAS domain"/>
    <property type="match status" value="1"/>
</dbReference>
<evidence type="ECO:0000256" key="6">
    <source>
        <dbReference type="ARBA" id="ARBA00022679"/>
    </source>
</evidence>
<dbReference type="InterPro" id="IPR036097">
    <property type="entry name" value="HisK_dim/P_sf"/>
</dbReference>
<dbReference type="SUPFAM" id="SSF52172">
    <property type="entry name" value="CheY-like"/>
    <property type="match status" value="1"/>
</dbReference>
<evidence type="ECO:0000259" key="15">
    <source>
        <dbReference type="PROSITE" id="PS50110"/>
    </source>
</evidence>
<keyword evidence="5 11" id="KW-0597">Phosphoprotein</keyword>
<evidence type="ECO:0000256" key="1">
    <source>
        <dbReference type="ARBA" id="ARBA00000085"/>
    </source>
</evidence>
<feature type="transmembrane region" description="Helical" evidence="13">
    <location>
        <begin position="318"/>
        <end position="344"/>
    </location>
</feature>
<evidence type="ECO:0000256" key="11">
    <source>
        <dbReference type="PROSITE-ProRule" id="PRU00169"/>
    </source>
</evidence>
<feature type="transmembrane region" description="Helical" evidence="13">
    <location>
        <begin position="67"/>
        <end position="86"/>
    </location>
</feature>
<feature type="transmembrane region" description="Helical" evidence="13">
    <location>
        <begin position="235"/>
        <end position="253"/>
    </location>
</feature>
<dbReference type="InterPro" id="IPR001789">
    <property type="entry name" value="Sig_transdc_resp-reg_receiver"/>
</dbReference>
<dbReference type="SUPFAM" id="SSF55785">
    <property type="entry name" value="PYP-like sensor domain (PAS domain)"/>
    <property type="match status" value="1"/>
</dbReference>
<keyword evidence="9 13" id="KW-1133">Transmembrane helix</keyword>
<protein>
    <recommendedName>
        <fullName evidence="4">histidine kinase</fullName>
        <ecNumber evidence="4">2.7.13.3</ecNumber>
    </recommendedName>
</protein>
<dbReference type="FunFam" id="3.30.565.10:FF:000049">
    <property type="entry name" value="Two-component sensor histidine kinase"/>
    <property type="match status" value="1"/>
</dbReference>
<dbReference type="InterPro" id="IPR003594">
    <property type="entry name" value="HATPase_dom"/>
</dbReference>
<evidence type="ECO:0000256" key="2">
    <source>
        <dbReference type="ARBA" id="ARBA00004141"/>
    </source>
</evidence>
<dbReference type="SMART" id="SM00388">
    <property type="entry name" value="HisKA"/>
    <property type="match status" value="1"/>
</dbReference>
<comment type="similarity">
    <text evidence="3">Belongs to the sodium:solute symporter (SSF) (TC 2.A.21) family.</text>
</comment>
<feature type="modified residue" description="4-aspartylphosphate" evidence="11">
    <location>
        <position position="1088"/>
    </location>
</feature>
<feature type="coiled-coil region" evidence="12">
    <location>
        <begin position="734"/>
        <end position="796"/>
    </location>
</feature>
<dbReference type="InterPro" id="IPR003661">
    <property type="entry name" value="HisK_dim/P_dom"/>
</dbReference>
<keyword evidence="6" id="KW-0808">Transferase</keyword>
<evidence type="ECO:0000256" key="12">
    <source>
        <dbReference type="SAM" id="Coils"/>
    </source>
</evidence>
<dbReference type="InterPro" id="IPR038377">
    <property type="entry name" value="Na/Glc_symporter_sf"/>
</dbReference>
<sequence>MTPWIVALLALLYVAGLFGIARLAERPSAEAFLQRHGGLIYSLTLAVYCTSWTYYGAVGTAVSSGWQYVPIYLGPLLVLLFGQALLTRIARITRQQNAASLADFISTRYGKRQGVAVGVTLVCLIVVVPYIALQLKAVAQSYRVLLGEQADPDIWWQNSALMSALAMTVFAMLFATRPQHLTGRNRGIMAAIAFESLVKLVALVTLAVGAAFLLARPQQWLADFTAHAARTPFDALSFFTKTVLAMGAVFLLPRQFHVAFVENTDPRHLRQARGWFGGYLLLVTLVVMPIALAGMQLYPHLTGQADRFVLLLPSGQGWGVVSALVFIGGFSAATSMIIIATLALSAMISSSVVMPALLDRFREQGANRDFGPVILRVRRLMIATVMALSYAWYAGFARDHELAETGLLAFSLIIQLLPAVVGGLYWRRGHAYGVYAGLLIGTVLWFLLLMMPSLMSAVANAAGLPRADDDGPLDALSRGVFWSLGLNTLAYVGVSLLSRPDLRDRLQASAFIRPQRGDADEAASSPRPARRARMSTDDLMILLERFVGNARARETLHPFQPGDAATPSLALIRQVERELAGVIGAAGAAAMVEAALDGRQLDFEDVVTLFDDTREVIQFSRHILFATLEHLGQGVSVVDKDLQLVAWNQAYLDLFNYPASMVKVGRPIADIVRFNAERGLCGPGSPDEHVEKRLQHLRRGTPHVFRRVRPDGTVIEMQGNPIPGGGFVTRFTDITEQVRQMEALAEAKEDLELRVQQRTREISDINAELRAEVDLRRVTEQQLRQAKGEAEAANAAKNRFLALASHDILQPLNAARLFAAALEQGDPARRPAILGQLDNSLKATEELISTLLEIARLDEGKVEPDNRPVALQPLLQQLDDEFSLLAERQGLKLKVRAAPWTVNSNPTYLRRILQNLISNAIKYTAQGKVLVGCRRRGRSVVLEVWDTGPGIPPADLERIFEDFYRVDATARGRQGIGLGLGVVQRMANSLGHALSVASTPGKGSVFRLSVPLADAAASTASVVPTTAGQSLLSGLSVFCVDDDRQNLEALKALFEQWGVGQVECLPDAEAAVERAITLAAAPDLLLLDYQLGGGLDGLSLAKALRARWPQVAVLLVSAAPDPDLPQRAKAEGVLFLAKPVRAGALKAVLNSVRVSKG</sequence>
<dbReference type="Gene3D" id="1.10.287.130">
    <property type="match status" value="1"/>
</dbReference>
<dbReference type="InterPro" id="IPR000014">
    <property type="entry name" value="PAS"/>
</dbReference>
<evidence type="ECO:0000256" key="4">
    <source>
        <dbReference type="ARBA" id="ARBA00012438"/>
    </source>
</evidence>
<keyword evidence="8" id="KW-0418">Kinase</keyword>
<dbReference type="InterPro" id="IPR005467">
    <property type="entry name" value="His_kinase_dom"/>
</dbReference>
<dbReference type="Pfam" id="PF00072">
    <property type="entry name" value="Response_reg"/>
    <property type="match status" value="1"/>
</dbReference>
<feature type="domain" description="Histidine kinase" evidence="14">
    <location>
        <begin position="803"/>
        <end position="1014"/>
    </location>
</feature>
<reference evidence="16 17" key="1">
    <citation type="submission" date="2019-02" db="EMBL/GenBank/DDBJ databases">
        <title>Genomic Encyclopedia of Type Strains, Phase IV (KMG-IV): sequencing the most valuable type-strain genomes for metagenomic binning, comparative biology and taxonomic classification.</title>
        <authorList>
            <person name="Goeker M."/>
        </authorList>
    </citation>
    <scope>NUCLEOTIDE SEQUENCE [LARGE SCALE GENOMIC DNA]</scope>
    <source>
        <strain evidence="16 17">DSM 105135</strain>
    </source>
</reference>
<feature type="domain" description="Response regulatory" evidence="15">
    <location>
        <begin position="1036"/>
        <end position="1153"/>
    </location>
</feature>
<evidence type="ECO:0000256" key="13">
    <source>
        <dbReference type="SAM" id="Phobius"/>
    </source>
</evidence>
<evidence type="ECO:0000259" key="14">
    <source>
        <dbReference type="PROSITE" id="PS50109"/>
    </source>
</evidence>
<dbReference type="SUPFAM" id="SSF47384">
    <property type="entry name" value="Homodimeric domain of signal transducing histidine kinase"/>
    <property type="match status" value="1"/>
</dbReference>
<dbReference type="InterPro" id="IPR011006">
    <property type="entry name" value="CheY-like_superfamily"/>
</dbReference>
<feature type="transmembrane region" description="Helical" evidence="13">
    <location>
        <begin position="36"/>
        <end position="55"/>
    </location>
</feature>
<dbReference type="Gene3D" id="3.40.50.2300">
    <property type="match status" value="1"/>
</dbReference>
<dbReference type="AlphaFoldDB" id="A0A4Q7Z642"/>
<name>A0A4Q7Z642_9GAMM</name>